<dbReference type="InterPro" id="IPR006675">
    <property type="entry name" value="HDIG_dom"/>
</dbReference>
<dbReference type="PROSITE" id="PS51832">
    <property type="entry name" value="HD_GYP"/>
    <property type="match status" value="1"/>
</dbReference>
<dbReference type="SUPFAM" id="SSF109604">
    <property type="entry name" value="HD-domain/PDEase-like"/>
    <property type="match status" value="1"/>
</dbReference>
<organism evidence="3 4">
    <name type="scientific">Clostridium chromiireducens</name>
    <dbReference type="NCBI Taxonomy" id="225345"/>
    <lineage>
        <taxon>Bacteria</taxon>
        <taxon>Bacillati</taxon>
        <taxon>Bacillota</taxon>
        <taxon>Clostridia</taxon>
        <taxon>Eubacteriales</taxon>
        <taxon>Clostridiaceae</taxon>
        <taxon>Clostridium</taxon>
    </lineage>
</organism>
<dbReference type="InterPro" id="IPR006674">
    <property type="entry name" value="HD_domain"/>
</dbReference>
<dbReference type="Proteomes" id="UP000265930">
    <property type="component" value="Unassembled WGS sequence"/>
</dbReference>
<dbReference type="InterPro" id="IPR037522">
    <property type="entry name" value="HD_GYP_dom"/>
</dbReference>
<dbReference type="PROSITE" id="PS51831">
    <property type="entry name" value="HD"/>
    <property type="match status" value="1"/>
</dbReference>
<accession>A0A399IVU7</accession>
<reference evidence="3 4" key="1">
    <citation type="submission" date="2018-08" db="EMBL/GenBank/DDBJ databases">
        <title>Genome of Clostridium chromiireducens C1, DSM12136.</title>
        <authorList>
            <person name="Xing M."/>
            <person name="Wei Y."/>
            <person name="Ang E.L."/>
            <person name="Zhao H."/>
            <person name="Zhang Y."/>
        </authorList>
    </citation>
    <scope>NUCLEOTIDE SEQUENCE [LARGE SCALE GENOMIC DNA]</scope>
    <source>
        <strain evidence="3 4">C1</strain>
    </source>
</reference>
<dbReference type="SMART" id="SM00471">
    <property type="entry name" value="HDc"/>
    <property type="match status" value="1"/>
</dbReference>
<dbReference type="Pfam" id="PF13487">
    <property type="entry name" value="HD_5"/>
    <property type="match status" value="1"/>
</dbReference>
<dbReference type="EMBL" id="QXDJ01000001">
    <property type="protein sequence ID" value="RII36349.1"/>
    <property type="molecule type" value="Genomic_DNA"/>
</dbReference>
<dbReference type="InterPro" id="IPR003607">
    <property type="entry name" value="HD/PDEase_dom"/>
</dbReference>
<comment type="caution">
    <text evidence="3">The sequence shown here is derived from an EMBL/GenBank/DDBJ whole genome shotgun (WGS) entry which is preliminary data.</text>
</comment>
<dbReference type="Gene3D" id="1.10.3210.10">
    <property type="entry name" value="Hypothetical protein af1432"/>
    <property type="match status" value="1"/>
</dbReference>
<evidence type="ECO:0000313" key="4">
    <source>
        <dbReference type="Proteomes" id="UP000265930"/>
    </source>
</evidence>
<name>A0A399IVU7_9CLOT</name>
<dbReference type="RefSeq" id="WP_119365659.1">
    <property type="nucleotide sequence ID" value="NZ_QXDJ01000001.1"/>
</dbReference>
<dbReference type="CDD" id="cd00077">
    <property type="entry name" value="HDc"/>
    <property type="match status" value="1"/>
</dbReference>
<protein>
    <submittedName>
        <fullName evidence="3">HD-GYP domain-containing protein</fullName>
    </submittedName>
</protein>
<proteinExistence type="predicted"/>
<evidence type="ECO:0000259" key="1">
    <source>
        <dbReference type="PROSITE" id="PS51831"/>
    </source>
</evidence>
<dbReference type="NCBIfam" id="TIGR00277">
    <property type="entry name" value="HDIG"/>
    <property type="match status" value="1"/>
</dbReference>
<evidence type="ECO:0000313" key="3">
    <source>
        <dbReference type="EMBL" id="RII36349.1"/>
    </source>
</evidence>
<dbReference type="AlphaFoldDB" id="A0A399IVU7"/>
<feature type="domain" description="HD-GYP" evidence="2">
    <location>
        <begin position="105"/>
        <end position="301"/>
    </location>
</feature>
<gene>
    <name evidence="3" type="ORF">D2A34_02915</name>
</gene>
<feature type="domain" description="HD" evidence="1">
    <location>
        <begin position="127"/>
        <end position="250"/>
    </location>
</feature>
<evidence type="ECO:0000259" key="2">
    <source>
        <dbReference type="PROSITE" id="PS51832"/>
    </source>
</evidence>
<sequence length="343" mass="39381">MRKEKMEIFKCKPGMLLAEDVICNGSKLVSKNTVLNSYIIDKLISLGEYSIYIFVLENNDYLNRYDNTRENFKTDYKLNINMIKKLINKLTSTNEVMQISESIVKYLDEPNVIIECLNSLKKSDEYTYTHCINVGIYSMLIAKWMNLSLDLIREAIQSGLLHDIGKIKIDLEILNKPGKLTNEEFYEIKKHTIWGYDLVNQNNNLSKNIKDAVLMHHERADGSGYPFGVNGTDITLIAKIVSVADTFDAMTSNRVYKKGTTPFKAFEMFMVEGVKQYDVSIIFSLLENIYPYYIGMNAMLEDGRIGEIVYISPNDLMNPIIKVNNELIDMSKENNLSIVNIFV</sequence>
<dbReference type="PANTHER" id="PTHR43155:SF2">
    <property type="entry name" value="CYCLIC DI-GMP PHOSPHODIESTERASE PA4108"/>
    <property type="match status" value="1"/>
</dbReference>
<dbReference type="PANTHER" id="PTHR43155">
    <property type="entry name" value="CYCLIC DI-GMP PHOSPHODIESTERASE PA4108-RELATED"/>
    <property type="match status" value="1"/>
</dbReference>